<organism evidence="1 2">
    <name type="scientific">Marinomonas colpomeniae</name>
    <dbReference type="NCBI Taxonomy" id="2774408"/>
    <lineage>
        <taxon>Bacteria</taxon>
        <taxon>Pseudomonadati</taxon>
        <taxon>Pseudomonadota</taxon>
        <taxon>Gammaproteobacteria</taxon>
        <taxon>Oceanospirillales</taxon>
        <taxon>Oceanospirillaceae</taxon>
        <taxon>Marinomonas</taxon>
    </lineage>
</organism>
<dbReference type="RefSeq" id="WP_191595730.1">
    <property type="nucleotide sequence ID" value="NZ_JACYFC010000005.1"/>
</dbReference>
<comment type="caution">
    <text evidence="1">The sequence shown here is derived from an EMBL/GenBank/DDBJ whole genome shotgun (WGS) entry which is preliminary data.</text>
</comment>
<dbReference type="InterPro" id="IPR046149">
    <property type="entry name" value="DUF6151"/>
</dbReference>
<evidence type="ECO:0008006" key="3">
    <source>
        <dbReference type="Google" id="ProtNLM"/>
    </source>
</evidence>
<dbReference type="Gene3D" id="2.170.150.70">
    <property type="match status" value="1"/>
</dbReference>
<name>A0ABR8P232_9GAMM</name>
<protein>
    <recommendedName>
        <fullName evidence="3">CENP-V/GFA domain-containing protein</fullName>
    </recommendedName>
</protein>
<dbReference type="Pfam" id="PF19648">
    <property type="entry name" value="DUF6151"/>
    <property type="match status" value="1"/>
</dbReference>
<gene>
    <name evidence="1" type="ORF">IF202_15015</name>
</gene>
<keyword evidence="2" id="KW-1185">Reference proteome</keyword>
<evidence type="ECO:0000313" key="1">
    <source>
        <dbReference type="EMBL" id="MBD5772349.1"/>
    </source>
</evidence>
<evidence type="ECO:0000313" key="2">
    <source>
        <dbReference type="Proteomes" id="UP000604161"/>
    </source>
</evidence>
<sequence>MAKLQLTCSCGTVRGTTSDMNGKTGTRIMCCCNDCQSFAKFLEQEGNVLDSYGATEIFQIPLSYVKITEGNEQIACMRLSKKGMYRWYAQCCNTPIGNTMTAGIPFIGLIHSFIDNSSIKDAKLSDNLGYLQTKFARKTVYSDQQASQFFVMSKIVFNLINWKIKGLHKPSVFFNDNGQPVVEPKILNI</sequence>
<accession>A0ABR8P232</accession>
<dbReference type="EMBL" id="JACYFC010000005">
    <property type="protein sequence ID" value="MBD5772349.1"/>
    <property type="molecule type" value="Genomic_DNA"/>
</dbReference>
<dbReference type="Proteomes" id="UP000604161">
    <property type="component" value="Unassembled WGS sequence"/>
</dbReference>
<reference evidence="1 2" key="1">
    <citation type="submission" date="2020-09" db="EMBL/GenBank/DDBJ databases">
        <title>Marinomonas sp. nov., isolated from the cysticercosis algae of Qingdao, China.</title>
        <authorList>
            <person name="Sun X."/>
        </authorList>
    </citation>
    <scope>NUCLEOTIDE SEQUENCE [LARGE SCALE GENOMIC DNA]</scope>
    <source>
        <strain evidence="1 2">SM2066</strain>
    </source>
</reference>
<proteinExistence type="predicted"/>